<dbReference type="EMBL" id="PDJK01000002">
    <property type="protein sequence ID" value="PFG47178.1"/>
    <property type="molecule type" value="Genomic_DNA"/>
</dbReference>
<name>A0A2A9F7M4_9PSEU</name>
<gene>
    <name evidence="2" type="ORF">ATK36_2207</name>
</gene>
<accession>A0A2A9F7M4</accession>
<dbReference type="RefSeq" id="WP_098511126.1">
    <property type="nucleotide sequence ID" value="NZ_JBIAKZ010000038.1"/>
</dbReference>
<evidence type="ECO:0000313" key="2">
    <source>
        <dbReference type="EMBL" id="PFG47178.1"/>
    </source>
</evidence>
<comment type="caution">
    <text evidence="2">The sequence shown here is derived from an EMBL/GenBank/DDBJ whole genome shotgun (WGS) entry which is preliminary data.</text>
</comment>
<protein>
    <submittedName>
        <fullName evidence="2">Uncharacterized protein</fullName>
    </submittedName>
</protein>
<keyword evidence="3" id="KW-1185">Reference proteome</keyword>
<dbReference type="AlphaFoldDB" id="A0A2A9F7M4"/>
<evidence type="ECO:0000313" key="3">
    <source>
        <dbReference type="Proteomes" id="UP000243542"/>
    </source>
</evidence>
<feature type="region of interest" description="Disordered" evidence="1">
    <location>
        <begin position="1"/>
        <end position="32"/>
    </location>
</feature>
<organism evidence="2 3">
    <name type="scientific">Amycolatopsis sulphurea</name>
    <dbReference type="NCBI Taxonomy" id="76022"/>
    <lineage>
        <taxon>Bacteria</taxon>
        <taxon>Bacillati</taxon>
        <taxon>Actinomycetota</taxon>
        <taxon>Actinomycetes</taxon>
        <taxon>Pseudonocardiales</taxon>
        <taxon>Pseudonocardiaceae</taxon>
        <taxon>Amycolatopsis</taxon>
    </lineage>
</organism>
<evidence type="ECO:0000256" key="1">
    <source>
        <dbReference type="SAM" id="MobiDB-lite"/>
    </source>
</evidence>
<feature type="compositionally biased region" description="Basic and acidic residues" evidence="1">
    <location>
        <begin position="7"/>
        <end position="17"/>
    </location>
</feature>
<reference evidence="2 3" key="1">
    <citation type="submission" date="2017-10" db="EMBL/GenBank/DDBJ databases">
        <title>Sequencing the genomes of 1000 actinobacteria strains.</title>
        <authorList>
            <person name="Klenk H.-P."/>
        </authorList>
    </citation>
    <scope>NUCLEOTIDE SEQUENCE [LARGE SCALE GENOMIC DNA]</scope>
    <source>
        <strain evidence="2 3">DSM 46092</strain>
    </source>
</reference>
<dbReference type="Proteomes" id="UP000243542">
    <property type="component" value="Unassembled WGS sequence"/>
</dbReference>
<proteinExistence type="predicted"/>
<sequence length="87" mass="10380">MTADLLTTRDYEARTGEIARAQPKPKQNKTQETTTMLLHEELSRARIRDFHTEAEAQRTWRRARAARRWTRLAQWADNHAKRHLIQD</sequence>